<dbReference type="InterPro" id="IPR019734">
    <property type="entry name" value="TPR_rpt"/>
</dbReference>
<protein>
    <recommendedName>
        <fullName evidence="5">Tetratricopeptide repeat protein 17</fullName>
    </recommendedName>
</protein>
<dbReference type="Proteomes" id="UP000007110">
    <property type="component" value="Unassembled WGS sequence"/>
</dbReference>
<dbReference type="GO" id="GO:0015629">
    <property type="term" value="C:actin cytoskeleton"/>
    <property type="evidence" value="ECO:0000318"/>
    <property type="project" value="GO_Central"/>
</dbReference>
<reference evidence="3" key="2">
    <citation type="submission" date="2021-01" db="UniProtKB">
        <authorList>
            <consortium name="EnsemblMetazoa"/>
        </authorList>
    </citation>
    <scope>IDENTIFICATION</scope>
</reference>
<dbReference type="PANTHER" id="PTHR16091:SF3">
    <property type="entry name" value="TETRATRICOPEPTIDE REPEAT PROTEIN 17"/>
    <property type="match status" value="1"/>
</dbReference>
<evidence type="ECO:0000256" key="1">
    <source>
        <dbReference type="PROSITE-ProRule" id="PRU00339"/>
    </source>
</evidence>
<evidence type="ECO:0000256" key="2">
    <source>
        <dbReference type="SAM" id="Phobius"/>
    </source>
</evidence>
<keyword evidence="2" id="KW-0472">Membrane</keyword>
<organism evidence="3 4">
    <name type="scientific">Strongylocentrotus purpuratus</name>
    <name type="common">Purple sea urchin</name>
    <dbReference type="NCBI Taxonomy" id="7668"/>
    <lineage>
        <taxon>Eukaryota</taxon>
        <taxon>Metazoa</taxon>
        <taxon>Echinodermata</taxon>
        <taxon>Eleutherozoa</taxon>
        <taxon>Echinozoa</taxon>
        <taxon>Echinoidea</taxon>
        <taxon>Euechinoidea</taxon>
        <taxon>Echinacea</taxon>
        <taxon>Camarodonta</taxon>
        <taxon>Echinidea</taxon>
        <taxon>Strongylocentrotidae</taxon>
        <taxon>Strongylocentrotus</taxon>
    </lineage>
</organism>
<dbReference type="RefSeq" id="XP_782784.1">
    <property type="nucleotide sequence ID" value="XM_777691.5"/>
</dbReference>
<keyword evidence="1" id="KW-0802">TPR repeat</keyword>
<keyword evidence="4" id="KW-1185">Reference proteome</keyword>
<dbReference type="OrthoDB" id="79426at2759"/>
<dbReference type="Gene3D" id="1.25.40.10">
    <property type="entry name" value="Tetratricopeptide repeat domain"/>
    <property type="match status" value="1"/>
</dbReference>
<dbReference type="GeneID" id="577463"/>
<dbReference type="PANTHER" id="PTHR16091">
    <property type="entry name" value="TTC17 PROTEIN"/>
    <property type="match status" value="1"/>
</dbReference>
<proteinExistence type="predicted"/>
<keyword evidence="2" id="KW-1133">Transmembrane helix</keyword>
<dbReference type="SMART" id="SM00028">
    <property type="entry name" value="TPR"/>
    <property type="match status" value="3"/>
</dbReference>
<reference evidence="4" key="1">
    <citation type="submission" date="2015-02" db="EMBL/GenBank/DDBJ databases">
        <title>Genome sequencing for Strongylocentrotus purpuratus.</title>
        <authorList>
            <person name="Murali S."/>
            <person name="Liu Y."/>
            <person name="Vee V."/>
            <person name="English A."/>
            <person name="Wang M."/>
            <person name="Skinner E."/>
            <person name="Han Y."/>
            <person name="Muzny D.M."/>
            <person name="Worley K.C."/>
            <person name="Gibbs R.A."/>
        </authorList>
    </citation>
    <scope>NUCLEOTIDE SEQUENCE</scope>
</reference>
<sequence length="347" mass="39064">MALDMPSYMTYMTLYVISASIVTTNTRSATHWKLQESSTGEFLVRPVSEEDTGKLSTEDPVMSILAQKYGFGEPLLNTNDQECLSCGKTEDGGILELSNPSDPLHCGKHANKTDYDSLNGIADRWKHPSIPEPEVALIFKRSDSDQVDMSLLENSLRETIKLNPSSLAVLNQVGNFWRIKGNTYLAIECFRKAISLSPTNPDILLNLARVLFNLQYHSDALFLTQKSLQFKTPDQNSWLQHFTLGEIFKVLGNYAEAGVHFRYALDLNPTFQPAEAHLREIEQPTQTNATIYTILIIGFLIVAVCVALYVVTEVYMNENPLRRSPKMAVPWDRSKFPMLKSKRGGSY</sequence>
<evidence type="ECO:0000313" key="3">
    <source>
        <dbReference type="EnsemblMetazoa" id="XP_782784"/>
    </source>
</evidence>
<dbReference type="InParanoid" id="A0A7M7RCX7"/>
<dbReference type="Pfam" id="PF13414">
    <property type="entry name" value="TPR_11"/>
    <property type="match status" value="1"/>
</dbReference>
<dbReference type="InterPro" id="IPR052630">
    <property type="entry name" value="TTC17"/>
</dbReference>
<dbReference type="AlphaFoldDB" id="A0A7M7RCX7"/>
<dbReference type="OMA" id="NSVVVCN"/>
<evidence type="ECO:0000313" key="4">
    <source>
        <dbReference type="Proteomes" id="UP000007110"/>
    </source>
</evidence>
<name>A0A7M7RCX7_STRPU</name>
<dbReference type="SUPFAM" id="SSF48452">
    <property type="entry name" value="TPR-like"/>
    <property type="match status" value="1"/>
</dbReference>
<evidence type="ECO:0008006" key="5">
    <source>
        <dbReference type="Google" id="ProtNLM"/>
    </source>
</evidence>
<dbReference type="EnsemblMetazoa" id="XM_777691">
    <property type="protein sequence ID" value="XP_782784"/>
    <property type="gene ID" value="LOC577463"/>
</dbReference>
<dbReference type="KEGG" id="spu:577463"/>
<keyword evidence="2" id="KW-0812">Transmembrane</keyword>
<accession>A0A7M7RCX7</accession>
<feature type="transmembrane region" description="Helical" evidence="2">
    <location>
        <begin position="291"/>
        <end position="316"/>
    </location>
</feature>
<dbReference type="InterPro" id="IPR011990">
    <property type="entry name" value="TPR-like_helical_dom_sf"/>
</dbReference>
<feature type="repeat" description="TPR" evidence="1">
    <location>
        <begin position="238"/>
        <end position="271"/>
    </location>
</feature>
<feature type="repeat" description="TPR" evidence="1">
    <location>
        <begin position="167"/>
        <end position="200"/>
    </location>
</feature>
<dbReference type="PROSITE" id="PS50005">
    <property type="entry name" value="TPR"/>
    <property type="match status" value="2"/>
</dbReference>
<dbReference type="GO" id="GO:0030041">
    <property type="term" value="P:actin filament polymerization"/>
    <property type="evidence" value="ECO:0000318"/>
    <property type="project" value="GO_Central"/>
</dbReference>
<dbReference type="GO" id="GO:0005737">
    <property type="term" value="C:cytoplasm"/>
    <property type="evidence" value="ECO:0000318"/>
    <property type="project" value="GO_Central"/>
</dbReference>